<feature type="transmembrane region" description="Helical" evidence="3">
    <location>
        <begin position="393"/>
        <end position="414"/>
    </location>
</feature>
<reference evidence="4 5" key="1">
    <citation type="submission" date="2020-04" db="EMBL/GenBank/DDBJ databases">
        <title>MicrobeNet Type strains.</title>
        <authorList>
            <person name="Nicholson A.C."/>
        </authorList>
    </citation>
    <scope>NUCLEOTIDE SEQUENCE [LARGE SCALE GENOMIC DNA]</scope>
    <source>
        <strain evidence="4 5">JCM 3332</strain>
    </source>
</reference>
<feature type="compositionally biased region" description="Basic and acidic residues" evidence="2">
    <location>
        <begin position="75"/>
        <end position="88"/>
    </location>
</feature>
<feature type="transmembrane region" description="Helical" evidence="3">
    <location>
        <begin position="359"/>
        <end position="377"/>
    </location>
</feature>
<comment type="caution">
    <text evidence="4">The sequence shown here is derived from an EMBL/GenBank/DDBJ whole genome shotgun (WGS) entry which is preliminary data.</text>
</comment>
<feature type="region of interest" description="Disordered" evidence="2">
    <location>
        <begin position="230"/>
        <end position="251"/>
    </location>
</feature>
<keyword evidence="3" id="KW-0812">Transmembrane</keyword>
<name>A0A846YTW6_9NOCA</name>
<dbReference type="EMBL" id="JAAXOT010000035">
    <property type="protein sequence ID" value="NKY60990.1"/>
    <property type="molecule type" value="Genomic_DNA"/>
</dbReference>
<gene>
    <name evidence="4" type="ORF">HGA15_33625</name>
</gene>
<evidence type="ECO:0008006" key="6">
    <source>
        <dbReference type="Google" id="ProtNLM"/>
    </source>
</evidence>
<evidence type="ECO:0000313" key="4">
    <source>
        <dbReference type="EMBL" id="NKY60990.1"/>
    </source>
</evidence>
<evidence type="ECO:0000256" key="3">
    <source>
        <dbReference type="SAM" id="Phobius"/>
    </source>
</evidence>
<feature type="region of interest" description="Disordered" evidence="2">
    <location>
        <begin position="22"/>
        <end position="126"/>
    </location>
</feature>
<evidence type="ECO:0000313" key="5">
    <source>
        <dbReference type="Proteomes" id="UP000570678"/>
    </source>
</evidence>
<feature type="coiled-coil region" evidence="1">
    <location>
        <begin position="275"/>
        <end position="303"/>
    </location>
</feature>
<organism evidence="4 5">
    <name type="scientific">Nocardia flavorosea</name>
    <dbReference type="NCBI Taxonomy" id="53429"/>
    <lineage>
        <taxon>Bacteria</taxon>
        <taxon>Bacillati</taxon>
        <taxon>Actinomycetota</taxon>
        <taxon>Actinomycetes</taxon>
        <taxon>Mycobacteriales</taxon>
        <taxon>Nocardiaceae</taxon>
        <taxon>Nocardia</taxon>
    </lineage>
</organism>
<feature type="compositionally biased region" description="Basic and acidic residues" evidence="2">
    <location>
        <begin position="53"/>
        <end position="66"/>
    </location>
</feature>
<evidence type="ECO:0000256" key="2">
    <source>
        <dbReference type="SAM" id="MobiDB-lite"/>
    </source>
</evidence>
<protein>
    <recommendedName>
        <fullName evidence="6">DUF2637 domain-containing protein</fullName>
    </recommendedName>
</protein>
<dbReference type="AlphaFoldDB" id="A0A846YTW6"/>
<keyword evidence="5" id="KW-1185">Reference proteome</keyword>
<keyword evidence="1" id="KW-0175">Coiled coil</keyword>
<keyword evidence="3" id="KW-1133">Transmembrane helix</keyword>
<proteinExistence type="predicted"/>
<feature type="compositionally biased region" description="Basic and acidic residues" evidence="2">
    <location>
        <begin position="101"/>
        <end position="119"/>
    </location>
</feature>
<keyword evidence="3" id="KW-0472">Membrane</keyword>
<sequence>MTTTTDPVIVAPMNRTGVALWTPNGPRIVHTEGDTSPVGSHTEGDLFAQWSHTEGDASHTTSHTETDTPTVGSHTEGDTSHTGSHTEGDTPTVGTHTSHVGTHDDSHTEEDTSHMHTPNDQDVSTVGTDVGTHVGTHDDESRGTDHMHITDARRTEVAALSSKAEQIRHICELLGNPDTAEVHTWLEACEVDADRKYVSRIVNTWRRERGLTDTGAFAVLTDADLAELAEQDNADTDPTDAPPADPETETADTELAARVRRAQARIPLQSDEALYSALSDEEMDKERDLAEKERETAREIRRRRMAADLAKAKRDQATAEAVAKSEASDARWLQRARSKKRRLTSDDAKLAQTVRNSEWSSRGLIAAVAVGMLWSAVNAQKNLVPSGNMADPLFWLSYGVEAMISLPLIIIMVASASATRMGRVMPTEQKRKVYAVEGALLLTTLALNVGPHLNPPNNADVDPVNLFKFGIAPVMVGVLLQVHAWASDHYADLIMHSGTTTSAVQEDQPGNADATTILPEVVHPSTSREVAYALDRSLAEVQAARRRK</sequence>
<evidence type="ECO:0000256" key="1">
    <source>
        <dbReference type="SAM" id="Coils"/>
    </source>
</evidence>
<dbReference type="RefSeq" id="WP_168433995.1">
    <property type="nucleotide sequence ID" value="NZ_JAAXOT010000035.1"/>
</dbReference>
<dbReference type="Proteomes" id="UP000570678">
    <property type="component" value="Unassembled WGS sequence"/>
</dbReference>
<accession>A0A846YTW6</accession>